<feature type="transmembrane region" description="Helical" evidence="1">
    <location>
        <begin position="26"/>
        <end position="52"/>
    </location>
</feature>
<name>A0AAD1Y7R2_EUPCR</name>
<evidence type="ECO:0000256" key="1">
    <source>
        <dbReference type="SAM" id="Phobius"/>
    </source>
</evidence>
<reference evidence="2" key="1">
    <citation type="submission" date="2023-07" db="EMBL/GenBank/DDBJ databases">
        <authorList>
            <consortium name="AG Swart"/>
            <person name="Singh M."/>
            <person name="Singh A."/>
            <person name="Seah K."/>
            <person name="Emmerich C."/>
        </authorList>
    </citation>
    <scope>NUCLEOTIDE SEQUENCE</scope>
    <source>
        <strain evidence="2">DP1</strain>
    </source>
</reference>
<comment type="caution">
    <text evidence="2">The sequence shown here is derived from an EMBL/GenBank/DDBJ whole genome shotgun (WGS) entry which is preliminary data.</text>
</comment>
<gene>
    <name evidence="2" type="ORF">ECRASSUSDP1_LOCUS27821</name>
</gene>
<keyword evidence="1" id="KW-1133">Transmembrane helix</keyword>
<feature type="transmembrane region" description="Helical" evidence="1">
    <location>
        <begin position="58"/>
        <end position="77"/>
    </location>
</feature>
<evidence type="ECO:0000313" key="3">
    <source>
        <dbReference type="Proteomes" id="UP001295684"/>
    </source>
</evidence>
<organism evidence="2 3">
    <name type="scientific">Euplotes crassus</name>
    <dbReference type="NCBI Taxonomy" id="5936"/>
    <lineage>
        <taxon>Eukaryota</taxon>
        <taxon>Sar</taxon>
        <taxon>Alveolata</taxon>
        <taxon>Ciliophora</taxon>
        <taxon>Intramacronucleata</taxon>
        <taxon>Spirotrichea</taxon>
        <taxon>Hypotrichia</taxon>
        <taxon>Euplotida</taxon>
        <taxon>Euplotidae</taxon>
        <taxon>Moneuplotes</taxon>
    </lineage>
</organism>
<keyword evidence="1" id="KW-0812">Transmembrane</keyword>
<protein>
    <submittedName>
        <fullName evidence="2">Uncharacterized protein</fullName>
    </submittedName>
</protein>
<evidence type="ECO:0000313" key="2">
    <source>
        <dbReference type="EMBL" id="CAI2386214.1"/>
    </source>
</evidence>
<dbReference type="AlphaFoldDB" id="A0AAD1Y7R2"/>
<sequence length="186" mass="22076">MGVNYEDIFATCKEASQLMRRLRGRILIYDILSIFLLCGLLWVMLAICIILGIFIGFIWGTLIFLAYACAVGNFAFWSRRKSTRYLRIAHFVLAVYLRAENNRFYMNKHVMLRPGYCAKWIEFIIDRKYMPRDLKEELNNEQNQDMDEMDMNIMERNLAVGNARRRSERILMQNEHYLSSSSEEDD</sequence>
<keyword evidence="1" id="KW-0472">Membrane</keyword>
<accession>A0AAD1Y7R2</accession>
<dbReference type="EMBL" id="CAMPGE010028702">
    <property type="protein sequence ID" value="CAI2386214.1"/>
    <property type="molecule type" value="Genomic_DNA"/>
</dbReference>
<proteinExistence type="predicted"/>
<dbReference type="Proteomes" id="UP001295684">
    <property type="component" value="Unassembled WGS sequence"/>
</dbReference>
<keyword evidence="3" id="KW-1185">Reference proteome</keyword>